<evidence type="ECO:0000313" key="3">
    <source>
        <dbReference type="EMBL" id="PKG23907.1"/>
    </source>
</evidence>
<comment type="caution">
    <text evidence="3">The sequence shown here is derived from an EMBL/GenBank/DDBJ whole genome shotgun (WGS) entry which is preliminary data.</text>
</comment>
<proteinExistence type="predicted"/>
<reference evidence="3 4" key="1">
    <citation type="journal article" date="2003" name="Int. J. Syst. Evol. Microbiol.">
        <title>Bacillus nealsonii sp. nov., isolated from a spacecraft-assembly facility, whose spores are gamma-radiation resistant.</title>
        <authorList>
            <person name="Venkateswaran K."/>
            <person name="Kempf M."/>
            <person name="Chen F."/>
            <person name="Satomi M."/>
            <person name="Nicholson W."/>
            <person name="Kern R."/>
        </authorList>
    </citation>
    <scope>NUCLEOTIDE SEQUENCE [LARGE SCALE GENOMIC DNA]</scope>
    <source>
        <strain evidence="3 4">FO-92</strain>
    </source>
</reference>
<dbReference type="GO" id="GO:0003677">
    <property type="term" value="F:DNA binding"/>
    <property type="evidence" value="ECO:0007669"/>
    <property type="project" value="InterPro"/>
</dbReference>
<dbReference type="RefSeq" id="WP_101176871.1">
    <property type="nucleotide sequence ID" value="NZ_PISE01000017.1"/>
</dbReference>
<dbReference type="InterPro" id="IPR036388">
    <property type="entry name" value="WH-like_DNA-bd_sf"/>
</dbReference>
<dbReference type="Gene3D" id="1.10.10.10">
    <property type="entry name" value="Winged helix-like DNA-binding domain superfamily/Winged helix DNA-binding domain"/>
    <property type="match status" value="1"/>
</dbReference>
<dbReference type="Pfam" id="PF08281">
    <property type="entry name" value="Sigma70_r4_2"/>
    <property type="match status" value="1"/>
</dbReference>
<protein>
    <recommendedName>
        <fullName evidence="2">RNA polymerase sigma factor 70 region 4 type 2 domain-containing protein</fullName>
    </recommendedName>
</protein>
<organism evidence="3 4">
    <name type="scientific">Niallia nealsonii</name>
    <dbReference type="NCBI Taxonomy" id="115979"/>
    <lineage>
        <taxon>Bacteria</taxon>
        <taxon>Bacillati</taxon>
        <taxon>Bacillota</taxon>
        <taxon>Bacilli</taxon>
        <taxon>Bacillales</taxon>
        <taxon>Bacillaceae</taxon>
        <taxon>Niallia</taxon>
    </lineage>
</organism>
<dbReference type="SUPFAM" id="SSF88659">
    <property type="entry name" value="Sigma3 and sigma4 domains of RNA polymerase sigma factors"/>
    <property type="match status" value="1"/>
</dbReference>
<dbReference type="GO" id="GO:0016987">
    <property type="term" value="F:sigma factor activity"/>
    <property type="evidence" value="ECO:0007669"/>
    <property type="project" value="InterPro"/>
</dbReference>
<sequence length="472" mass="56226">MFFQKDKKKASIPWQTKKEVYLIAYFLTGNKEKAYFLTEKVLLKKKFTYQQKQFEDYVKNLYKLWRKFEEHDKKTGKDDNHFLLLNLPKLSEEEQMIILLRYGKNFPIDKIAKILHMSVRKVRTCLITTLSIWRDSKRFSSLETYREAFQKCWGQVEVDELKLSSIEDGSNHKTSKGNRKKWIAVPFFISFIFITGGTVDAALIKKTKVSAGPDIIKLFKEGTIESEINKKLEKQGFYNFYLSVYHEEKVIYMYLDKKRNTNENKKMLAIVNTVLKERKAEYNVVLDYFDTVETEDTDSKITEKEENEHQMMEEASDLRVRQVSIFSVDMEEEKWTLWVPNDFSGKEKVDLLEKMEQIQKKYKDKRKISFHYYNEKKIESEARWSQLLPYITEALELNENYHFRNVELRYKHGVMEVAIYTDLLKENKKSKETAQEMERGVRKFIESKELADITKQDKYQLKITGAGGDKLR</sequence>
<dbReference type="InterPro" id="IPR013324">
    <property type="entry name" value="RNA_pol_sigma_r3/r4-like"/>
</dbReference>
<dbReference type="InterPro" id="IPR013249">
    <property type="entry name" value="RNA_pol_sigma70_r4_t2"/>
</dbReference>
<dbReference type="AlphaFoldDB" id="A0A2N0Z333"/>
<dbReference type="GO" id="GO:0006352">
    <property type="term" value="P:DNA-templated transcription initiation"/>
    <property type="evidence" value="ECO:0007669"/>
    <property type="project" value="InterPro"/>
</dbReference>
<gene>
    <name evidence="3" type="ORF">CWS01_09040</name>
</gene>
<keyword evidence="1" id="KW-0812">Transmembrane</keyword>
<evidence type="ECO:0000313" key="4">
    <source>
        <dbReference type="Proteomes" id="UP000233375"/>
    </source>
</evidence>
<keyword evidence="1" id="KW-1133">Transmembrane helix</keyword>
<accession>A0A2N0Z333</accession>
<name>A0A2N0Z333_9BACI</name>
<evidence type="ECO:0000256" key="1">
    <source>
        <dbReference type="SAM" id="Phobius"/>
    </source>
</evidence>
<dbReference type="Proteomes" id="UP000233375">
    <property type="component" value="Unassembled WGS sequence"/>
</dbReference>
<keyword evidence="4" id="KW-1185">Reference proteome</keyword>
<feature type="domain" description="RNA polymerase sigma factor 70 region 4 type 2" evidence="2">
    <location>
        <begin position="87"/>
        <end position="124"/>
    </location>
</feature>
<evidence type="ECO:0000259" key="2">
    <source>
        <dbReference type="Pfam" id="PF08281"/>
    </source>
</evidence>
<keyword evidence="1" id="KW-0472">Membrane</keyword>
<dbReference type="OrthoDB" id="2455196at2"/>
<feature type="transmembrane region" description="Helical" evidence="1">
    <location>
        <begin position="182"/>
        <end position="204"/>
    </location>
</feature>
<dbReference type="EMBL" id="PISE01000017">
    <property type="protein sequence ID" value="PKG23907.1"/>
    <property type="molecule type" value="Genomic_DNA"/>
</dbReference>